<evidence type="ECO:0000259" key="9">
    <source>
        <dbReference type="Pfam" id="PF13720"/>
    </source>
</evidence>
<evidence type="ECO:0000256" key="2">
    <source>
        <dbReference type="ARBA" id="ARBA00022516"/>
    </source>
</evidence>
<sequence length="258" mass="27829">MSHVHPTAIVDPKAKLASNVSVGPYSVIDGDVEIGEGTTIGAHCVITGHTKIGRDNRLFHFCSIGEANQDKKYQGEPTKLVIGDRNTIREYVSINRGTVQDQGVTTVGDDNWIMAYAHVAHDCIIGNRATIANCTQLAGHVHIGDWATLGGFTGVHQYVKIGAHVMTGVSSVVLQDIPPYVMVGGNPLAPFGINAEGLKRRDFRPEAIPELKTAYKTLYKSGLLLAEAKVELAKHAERVPEVRALVDFLASSTRGIVR</sequence>
<dbReference type="Gene3D" id="1.20.1180.10">
    <property type="entry name" value="Udp N-acetylglucosamine O-acyltransferase, C-terminal domain"/>
    <property type="match status" value="1"/>
</dbReference>
<evidence type="ECO:0000256" key="4">
    <source>
        <dbReference type="ARBA" id="ARBA00022679"/>
    </source>
</evidence>
<name>A0A6M4GRV6_9PROT</name>
<feature type="domain" description="UDP N-acetylglucosamine O-acyltransferase C-terminal" evidence="9">
    <location>
        <begin position="176"/>
        <end position="257"/>
    </location>
</feature>
<dbReference type="EMBL" id="CP053069">
    <property type="protein sequence ID" value="QJR09991.1"/>
    <property type="molecule type" value="Genomic_DNA"/>
</dbReference>
<dbReference type="RefSeq" id="WP_171090162.1">
    <property type="nucleotide sequence ID" value="NZ_CP053069.1"/>
</dbReference>
<protein>
    <recommendedName>
        <fullName evidence="8">Acyl-[acyl-carrier-protein]--UDP-N-acetylglucosamine O-acyltransferase</fullName>
        <shortName evidence="8">UDP-N-acetylglucosamine acyltransferase</shortName>
        <ecNumber evidence="8">2.3.1.129</ecNumber>
    </recommendedName>
</protein>
<keyword evidence="7 8" id="KW-0012">Acyltransferase</keyword>
<dbReference type="InterPro" id="IPR037157">
    <property type="entry name" value="Acetyltransf_C_sf"/>
</dbReference>
<gene>
    <name evidence="8 10" type="primary">lpxA</name>
    <name evidence="10" type="ORF">DSM104443_01042</name>
</gene>
<dbReference type="Pfam" id="PF00132">
    <property type="entry name" value="Hexapep"/>
    <property type="match status" value="2"/>
</dbReference>
<dbReference type="SUPFAM" id="SSF51161">
    <property type="entry name" value="Trimeric LpxA-like enzymes"/>
    <property type="match status" value="1"/>
</dbReference>
<keyword evidence="2 8" id="KW-0444">Lipid biosynthesis</keyword>
<dbReference type="UniPathway" id="UPA00359">
    <property type="reaction ID" value="UER00477"/>
</dbReference>
<dbReference type="NCBIfam" id="NF003657">
    <property type="entry name" value="PRK05289.1"/>
    <property type="match status" value="1"/>
</dbReference>
<keyword evidence="5 8" id="KW-0677">Repeat</keyword>
<evidence type="ECO:0000256" key="6">
    <source>
        <dbReference type="ARBA" id="ARBA00023098"/>
    </source>
</evidence>
<evidence type="ECO:0000256" key="1">
    <source>
        <dbReference type="ARBA" id="ARBA00022490"/>
    </source>
</evidence>
<dbReference type="Pfam" id="PF13720">
    <property type="entry name" value="Acetyltransf_11"/>
    <property type="match status" value="1"/>
</dbReference>
<evidence type="ECO:0000313" key="11">
    <source>
        <dbReference type="Proteomes" id="UP000501534"/>
    </source>
</evidence>
<dbReference type="InterPro" id="IPR011004">
    <property type="entry name" value="Trimer_LpxA-like_sf"/>
</dbReference>
<keyword evidence="4 8" id="KW-0808">Transferase</keyword>
<accession>A0A6M4GRV6</accession>
<dbReference type="Gene3D" id="2.160.10.10">
    <property type="entry name" value="Hexapeptide repeat proteins"/>
    <property type="match status" value="1"/>
</dbReference>
<dbReference type="NCBIfam" id="TIGR01852">
    <property type="entry name" value="lipid_A_lpxA"/>
    <property type="match status" value="1"/>
</dbReference>
<evidence type="ECO:0000313" key="10">
    <source>
        <dbReference type="EMBL" id="QJR09991.1"/>
    </source>
</evidence>
<keyword evidence="11" id="KW-1185">Reference proteome</keyword>
<dbReference type="GO" id="GO:0008780">
    <property type="term" value="F:acyl-[acyl-carrier-protein]-UDP-N-acetylglucosamine O-acyltransferase activity"/>
    <property type="evidence" value="ECO:0007669"/>
    <property type="project" value="UniProtKB-UniRule"/>
</dbReference>
<dbReference type="KEGG" id="uru:DSM104443_01042"/>
<dbReference type="GO" id="GO:0009245">
    <property type="term" value="P:lipid A biosynthetic process"/>
    <property type="evidence" value="ECO:0007669"/>
    <property type="project" value="UniProtKB-UniRule"/>
</dbReference>
<keyword evidence="6 8" id="KW-0443">Lipid metabolism</keyword>
<comment type="similarity">
    <text evidence="8">Belongs to the transferase hexapeptide repeat family. LpxA subfamily.</text>
</comment>
<dbReference type="PANTHER" id="PTHR43480">
    <property type="entry name" value="ACYL-[ACYL-CARRIER-PROTEIN]--UDP-N-ACETYLGLUCOSAMINE O-ACYLTRANSFERASE"/>
    <property type="match status" value="1"/>
</dbReference>
<dbReference type="CDD" id="cd03351">
    <property type="entry name" value="LbH_UDP-GlcNAc_AT"/>
    <property type="match status" value="1"/>
</dbReference>
<dbReference type="EC" id="2.3.1.129" evidence="8"/>
<organism evidence="10 11">
    <name type="scientific">Usitatibacter rugosus</name>
    <dbReference type="NCBI Taxonomy" id="2732067"/>
    <lineage>
        <taxon>Bacteria</taxon>
        <taxon>Pseudomonadati</taxon>
        <taxon>Pseudomonadota</taxon>
        <taxon>Betaproteobacteria</taxon>
        <taxon>Nitrosomonadales</taxon>
        <taxon>Usitatibacteraceae</taxon>
        <taxon>Usitatibacter</taxon>
    </lineage>
</organism>
<comment type="subunit">
    <text evidence="8">Homotrimer.</text>
</comment>
<evidence type="ECO:0000256" key="5">
    <source>
        <dbReference type="ARBA" id="ARBA00022737"/>
    </source>
</evidence>
<dbReference type="InterPro" id="IPR029098">
    <property type="entry name" value="Acetyltransf_C"/>
</dbReference>
<reference evidence="10 11" key="1">
    <citation type="submission" date="2020-04" db="EMBL/GenBank/DDBJ databases">
        <title>Usitatibacter rugosus gen. nov., sp. nov. and Usitatibacter palustris sp. nov., novel members of Usitatibacteraceae fam. nov. within the order Nitrosomonadales isolated from soil.</title>
        <authorList>
            <person name="Huber K.J."/>
            <person name="Neumann-Schaal M."/>
            <person name="Geppert A."/>
            <person name="Luckner M."/>
            <person name="Wanner G."/>
            <person name="Overmann J."/>
        </authorList>
    </citation>
    <scope>NUCLEOTIDE SEQUENCE [LARGE SCALE GENOMIC DNA]</scope>
    <source>
        <strain evidence="10 11">0125_3</strain>
    </source>
</reference>
<dbReference type="PANTHER" id="PTHR43480:SF1">
    <property type="entry name" value="ACYL-[ACYL-CARRIER-PROTEIN]--UDP-N-ACETYLGLUCOSAMINE O-ACYLTRANSFERASE, MITOCHONDRIAL-RELATED"/>
    <property type="match status" value="1"/>
</dbReference>
<dbReference type="Proteomes" id="UP000501534">
    <property type="component" value="Chromosome"/>
</dbReference>
<evidence type="ECO:0000256" key="7">
    <source>
        <dbReference type="ARBA" id="ARBA00023315"/>
    </source>
</evidence>
<evidence type="ECO:0000256" key="3">
    <source>
        <dbReference type="ARBA" id="ARBA00022556"/>
    </source>
</evidence>
<evidence type="ECO:0000256" key="8">
    <source>
        <dbReference type="HAMAP-Rule" id="MF_00387"/>
    </source>
</evidence>
<dbReference type="GO" id="GO:0005737">
    <property type="term" value="C:cytoplasm"/>
    <property type="evidence" value="ECO:0007669"/>
    <property type="project" value="UniProtKB-SubCell"/>
</dbReference>
<dbReference type="InterPro" id="IPR010137">
    <property type="entry name" value="Lipid_A_LpxA"/>
</dbReference>
<keyword evidence="1 8" id="KW-0963">Cytoplasm</keyword>
<dbReference type="InterPro" id="IPR018357">
    <property type="entry name" value="Hexapep_transf_CS"/>
</dbReference>
<dbReference type="GO" id="GO:0016020">
    <property type="term" value="C:membrane"/>
    <property type="evidence" value="ECO:0007669"/>
    <property type="project" value="GOC"/>
</dbReference>
<comment type="subcellular location">
    <subcellularLocation>
        <location evidence="8">Cytoplasm</location>
    </subcellularLocation>
</comment>
<comment type="function">
    <text evidence="8">Involved in the biosynthesis of lipid A, a phosphorylated glycolipid that anchors the lipopolysaccharide to the outer membrane of the cell.</text>
</comment>
<proteinExistence type="inferred from homology"/>
<comment type="catalytic activity">
    <reaction evidence="8">
        <text>a (3R)-hydroxyacyl-[ACP] + UDP-N-acetyl-alpha-D-glucosamine = a UDP-3-O-[(3R)-3-hydroxyacyl]-N-acetyl-alpha-D-glucosamine + holo-[ACP]</text>
        <dbReference type="Rhea" id="RHEA:67812"/>
        <dbReference type="Rhea" id="RHEA-COMP:9685"/>
        <dbReference type="Rhea" id="RHEA-COMP:9945"/>
        <dbReference type="ChEBI" id="CHEBI:57705"/>
        <dbReference type="ChEBI" id="CHEBI:64479"/>
        <dbReference type="ChEBI" id="CHEBI:78827"/>
        <dbReference type="ChEBI" id="CHEBI:173225"/>
        <dbReference type="EC" id="2.3.1.129"/>
    </reaction>
</comment>
<dbReference type="AlphaFoldDB" id="A0A6M4GRV6"/>
<dbReference type="HAMAP" id="MF_00387">
    <property type="entry name" value="LpxA"/>
    <property type="match status" value="1"/>
</dbReference>
<dbReference type="InterPro" id="IPR001451">
    <property type="entry name" value="Hexapep"/>
</dbReference>
<keyword evidence="3 8" id="KW-0441">Lipid A biosynthesis</keyword>
<comment type="pathway">
    <text evidence="8">Glycolipid biosynthesis; lipid IV(A) biosynthesis; lipid IV(A) from (3R)-3-hydroxytetradecanoyl-[acyl-carrier-protein] and UDP-N-acetyl-alpha-D-glucosamine: step 1/6.</text>
</comment>
<dbReference type="PIRSF" id="PIRSF000456">
    <property type="entry name" value="UDP-GlcNAc_acltr"/>
    <property type="match status" value="1"/>
</dbReference>
<dbReference type="PROSITE" id="PS00101">
    <property type="entry name" value="HEXAPEP_TRANSFERASES"/>
    <property type="match status" value="1"/>
</dbReference>